<comment type="caution">
    <text evidence="2">The sequence shown here is derived from an EMBL/GenBank/DDBJ whole genome shotgun (WGS) entry which is preliminary data.</text>
</comment>
<evidence type="ECO:0000313" key="2">
    <source>
        <dbReference type="EMBL" id="CAE7062743.1"/>
    </source>
</evidence>
<protein>
    <submittedName>
        <fullName evidence="2">Uncharacterized protein</fullName>
    </submittedName>
</protein>
<sequence length="1106" mass="122215">MSGRLDDQKRLMLAISESDDAAIGRIVQTALRQGAGVNTIIDRIVRAHQGLFHPRKYSQNAFDLVALVYKIGGPRLAFAVAKAMQLPSISTIHTRLSLPQLCPSVGFPTKDELMANIQAFFGPEVPKPESHVRSGLSLMIDEIAIEPRLRYSINQDSVIGMCREHGNSSVLGCLSNKKDTLQTLLEVQAQLESGECHRATEATMAAIARFGASDYNPALILASGTCKAEKAPDQARWIELILQSWRDSPFGEATHGPIWSICTDGDAKRRLAVFQHCMQFRLPPSSEIFGLIGHLPLLNLYCGPNLITHDGDYKHEEKRLASAMRSRSGMLVNGAHITPKMLVKYLRGLENLSESRILSFFDGTDPQNVPKANALLTNLYLASQLSAISCCPENKPFVLLGELLGSFVLPYTDPSMSLSDQITSLAKCGHLLFALYCIDGTKFISGQLIYDIEASIKNVMFCVAKTQILDPALPFYLLQTGTDRLESRFGTYRTTTSDRNGDLLQMSERAAGVQHVDQIFSAHPGWNRVPYRLSLNGKSGVDHTNPASWTSDITVGVVNIYECWLKGQSQAAELLKWAGAEFEFNPTVLAIASPNIDLMRPFGMYPGIQVDASEADSSPIPLAELTDHSNSTPVENRAPTASLSSVGRSQIMPPVLGDDELTIEHLLPPTPYDEPESTSKGWILVKGKPVHLESAVRLLLGTDSGPKSTDRLRRVCGFTRFLNPSSNQKESILGNEFQVSDLVATLIRTSNQVALIVIRVTNIIASDGRVLEAISERHFAEPGIILSGQPLELRFGPDLGSGEDSGLDLGLGVWYWTKRYDTARAIGTSSYRKREVGFDFEARFSRPISPELVQGDSDSVWVFSHNQLQELMSELWGICANMSPEEKLPLGSASTTFPYETMNKEISLVHPEATSLVQQAIRPETQGCFLCSEHVNIKRDMRTHIGRHLLSLMANSTLGSNFMASMPCGFCGRSGIQECHIRVERKPNSTRSLHVVSDCRYKAEFPYAITSRLSKTNPCSNRPVPCPRCPAESTFIWSYNMRAHALHAHGVESLHSNSFDFQQHDPSPEEYSLMHVNKETGALELPINRKRKRVNKSDSSSHKQKL</sequence>
<dbReference type="AlphaFoldDB" id="A0A8H3DXP8"/>
<gene>
    <name evidence="2" type="ORF">RDB_LOCUS9022</name>
</gene>
<evidence type="ECO:0000256" key="1">
    <source>
        <dbReference type="SAM" id="MobiDB-lite"/>
    </source>
</evidence>
<feature type="region of interest" description="Disordered" evidence="1">
    <location>
        <begin position="620"/>
        <end position="644"/>
    </location>
</feature>
<proteinExistence type="predicted"/>
<evidence type="ECO:0000313" key="3">
    <source>
        <dbReference type="Proteomes" id="UP000663827"/>
    </source>
</evidence>
<reference evidence="2" key="1">
    <citation type="submission" date="2021-01" db="EMBL/GenBank/DDBJ databases">
        <authorList>
            <person name="Kaushik A."/>
        </authorList>
    </citation>
    <scope>NUCLEOTIDE SEQUENCE</scope>
    <source>
        <strain evidence="2">AG5</strain>
    </source>
</reference>
<organism evidence="2 3">
    <name type="scientific">Rhizoctonia solani</name>
    <dbReference type="NCBI Taxonomy" id="456999"/>
    <lineage>
        <taxon>Eukaryota</taxon>
        <taxon>Fungi</taxon>
        <taxon>Dikarya</taxon>
        <taxon>Basidiomycota</taxon>
        <taxon>Agaricomycotina</taxon>
        <taxon>Agaricomycetes</taxon>
        <taxon>Cantharellales</taxon>
        <taxon>Ceratobasidiaceae</taxon>
        <taxon>Rhizoctonia</taxon>
    </lineage>
</organism>
<dbReference type="EMBL" id="CAJNJQ010000200">
    <property type="protein sequence ID" value="CAE7062743.1"/>
    <property type="molecule type" value="Genomic_DNA"/>
</dbReference>
<accession>A0A8H3DXP8</accession>
<name>A0A8H3DXP8_9AGAM</name>
<feature type="compositionally biased region" description="Polar residues" evidence="1">
    <location>
        <begin position="628"/>
        <end position="644"/>
    </location>
</feature>
<feature type="region of interest" description="Disordered" evidence="1">
    <location>
        <begin position="1085"/>
        <end position="1106"/>
    </location>
</feature>
<feature type="compositionally biased region" description="Basic and acidic residues" evidence="1">
    <location>
        <begin position="1095"/>
        <end position="1106"/>
    </location>
</feature>
<dbReference type="Proteomes" id="UP000663827">
    <property type="component" value="Unassembled WGS sequence"/>
</dbReference>